<dbReference type="Proteomes" id="UP000504609">
    <property type="component" value="Unplaced"/>
</dbReference>
<dbReference type="GeneID" id="111441439"/>
<accession>A0A6J1F208</accession>
<dbReference type="AlphaFoldDB" id="A0A6J1F208"/>
<evidence type="ECO:0000256" key="1">
    <source>
        <dbReference type="SAM" id="MobiDB-lite"/>
    </source>
</evidence>
<feature type="compositionally biased region" description="Basic and acidic residues" evidence="1">
    <location>
        <begin position="39"/>
        <end position="54"/>
    </location>
</feature>
<feature type="compositionally biased region" description="Low complexity" evidence="1">
    <location>
        <begin position="20"/>
        <end position="31"/>
    </location>
</feature>
<keyword evidence="2" id="KW-1185">Reference proteome</keyword>
<reference evidence="3" key="1">
    <citation type="submission" date="2025-08" db="UniProtKB">
        <authorList>
            <consortium name="RefSeq"/>
        </authorList>
    </citation>
    <scope>IDENTIFICATION</scope>
    <source>
        <tissue evidence="3">Young leaves</tissue>
    </source>
</reference>
<feature type="region of interest" description="Disordered" evidence="1">
    <location>
        <begin position="16"/>
        <end position="89"/>
    </location>
</feature>
<dbReference type="RefSeq" id="XP_022934197.1">
    <property type="nucleotide sequence ID" value="XM_023078429.1"/>
</dbReference>
<evidence type="ECO:0000313" key="3">
    <source>
        <dbReference type="RefSeq" id="XP_022934197.1"/>
    </source>
</evidence>
<proteinExistence type="predicted"/>
<evidence type="ECO:0000313" key="2">
    <source>
        <dbReference type="Proteomes" id="UP000504609"/>
    </source>
</evidence>
<sequence length="89" mass="9812">MLIGTVIAPRYFFSRNKLKSSASSPSSSSPAVPLCSGRRPRDPRKDDDNDDQKRMASVISPQQIGTRLGRSSESEGKRRSSQISLQTNM</sequence>
<gene>
    <name evidence="3" type="primary">LOC111441439</name>
</gene>
<name>A0A6J1F208_CUCMO</name>
<organism evidence="2 3">
    <name type="scientific">Cucurbita moschata</name>
    <name type="common">Winter crookneck squash</name>
    <name type="synonym">Cucurbita pepo var. moschata</name>
    <dbReference type="NCBI Taxonomy" id="3662"/>
    <lineage>
        <taxon>Eukaryota</taxon>
        <taxon>Viridiplantae</taxon>
        <taxon>Streptophyta</taxon>
        <taxon>Embryophyta</taxon>
        <taxon>Tracheophyta</taxon>
        <taxon>Spermatophyta</taxon>
        <taxon>Magnoliopsida</taxon>
        <taxon>eudicotyledons</taxon>
        <taxon>Gunneridae</taxon>
        <taxon>Pentapetalae</taxon>
        <taxon>rosids</taxon>
        <taxon>fabids</taxon>
        <taxon>Cucurbitales</taxon>
        <taxon>Cucurbitaceae</taxon>
        <taxon>Cucurbiteae</taxon>
        <taxon>Cucurbita</taxon>
    </lineage>
</organism>
<protein>
    <submittedName>
        <fullName evidence="3">Uncharacterized protein LOC111441439 isoform X2</fullName>
    </submittedName>
</protein>